<accession>A0A4C1V8N9</accession>
<dbReference type="Proteomes" id="UP000299102">
    <property type="component" value="Unassembled WGS sequence"/>
</dbReference>
<dbReference type="EMBL" id="BGZK01000301">
    <property type="protein sequence ID" value="GBP35248.1"/>
    <property type="molecule type" value="Genomic_DNA"/>
</dbReference>
<proteinExistence type="predicted"/>
<name>A0A4C1V8N9_EUMVA</name>
<evidence type="ECO:0000313" key="1">
    <source>
        <dbReference type="EMBL" id="GBP35248.1"/>
    </source>
</evidence>
<comment type="caution">
    <text evidence="1">The sequence shown here is derived from an EMBL/GenBank/DDBJ whole genome shotgun (WGS) entry which is preliminary data.</text>
</comment>
<gene>
    <name evidence="1" type="ORF">EVAR_19468_1</name>
</gene>
<reference evidence="1 2" key="1">
    <citation type="journal article" date="2019" name="Commun. Biol.">
        <title>The bagworm genome reveals a unique fibroin gene that provides high tensile strength.</title>
        <authorList>
            <person name="Kono N."/>
            <person name="Nakamura H."/>
            <person name="Ohtoshi R."/>
            <person name="Tomita M."/>
            <person name="Numata K."/>
            <person name="Arakawa K."/>
        </authorList>
    </citation>
    <scope>NUCLEOTIDE SEQUENCE [LARGE SCALE GENOMIC DNA]</scope>
</reference>
<evidence type="ECO:0000313" key="2">
    <source>
        <dbReference type="Proteomes" id="UP000299102"/>
    </source>
</evidence>
<sequence>MKTRPPELSITIRNETTEAAISHEREVALEIHYVRVRYLARRKLTETRFLTFELASPSRAADVVSATPARRRRVRRIRSGGICPPALSELELELVAELELKAGR</sequence>
<protein>
    <submittedName>
        <fullName evidence="1">Uncharacterized protein</fullName>
    </submittedName>
</protein>
<keyword evidence="2" id="KW-1185">Reference proteome</keyword>
<dbReference type="AlphaFoldDB" id="A0A4C1V8N9"/>
<organism evidence="1 2">
    <name type="scientific">Eumeta variegata</name>
    <name type="common">Bagworm moth</name>
    <name type="synonym">Eumeta japonica</name>
    <dbReference type="NCBI Taxonomy" id="151549"/>
    <lineage>
        <taxon>Eukaryota</taxon>
        <taxon>Metazoa</taxon>
        <taxon>Ecdysozoa</taxon>
        <taxon>Arthropoda</taxon>
        <taxon>Hexapoda</taxon>
        <taxon>Insecta</taxon>
        <taxon>Pterygota</taxon>
        <taxon>Neoptera</taxon>
        <taxon>Endopterygota</taxon>
        <taxon>Lepidoptera</taxon>
        <taxon>Glossata</taxon>
        <taxon>Ditrysia</taxon>
        <taxon>Tineoidea</taxon>
        <taxon>Psychidae</taxon>
        <taxon>Oiketicinae</taxon>
        <taxon>Eumeta</taxon>
    </lineage>
</organism>